<sequence>MRTDAALFDLIAQAWAAYDRGDRRTARGLAEQARAYAPRAPDPIAALAWFHLDADQPEAAAALLKPALKAHPEAWALWWYLGLVYQRQGDLLAAAGALRRACCGDPALDSAAFTLAWVLHDLGHLDEAAAWSRYAVGKSHAPERLQQAAWLALRTGAPQVAVDLYRALFECLPSDAPDWAVLRRHFASALEQAGDPEQALAVLEAAGADDPAGLAAQAWLLLRLDT</sequence>
<organism evidence="1 2">
    <name type="scientific">Elstera litoralis</name>
    <dbReference type="NCBI Taxonomy" id="552518"/>
    <lineage>
        <taxon>Bacteria</taxon>
        <taxon>Pseudomonadati</taxon>
        <taxon>Pseudomonadota</taxon>
        <taxon>Alphaproteobacteria</taxon>
        <taxon>Rhodospirillales</taxon>
        <taxon>Rhodospirillaceae</taxon>
        <taxon>Elstera</taxon>
    </lineage>
</organism>
<dbReference type="AlphaFoldDB" id="A0A0F3IPU8"/>
<dbReference type="EMBL" id="LAJY01000452">
    <property type="protein sequence ID" value="KJV08770.1"/>
    <property type="molecule type" value="Genomic_DNA"/>
</dbReference>
<proteinExistence type="predicted"/>
<name>A0A0F3IPU8_9PROT</name>
<protein>
    <submittedName>
        <fullName evidence="1">Uncharacterized protein</fullName>
    </submittedName>
</protein>
<dbReference type="Gene3D" id="1.25.40.10">
    <property type="entry name" value="Tetratricopeptide repeat domain"/>
    <property type="match status" value="1"/>
</dbReference>
<feature type="non-terminal residue" evidence="1">
    <location>
        <position position="226"/>
    </location>
</feature>
<dbReference type="PATRIC" id="fig|552518.3.peg.2990"/>
<reference evidence="1 2" key="1">
    <citation type="submission" date="2015-03" db="EMBL/GenBank/DDBJ databases">
        <title>Draft genome sequence of Elstera litoralis.</title>
        <authorList>
            <person name="Rahalkar M.C."/>
            <person name="Dhakephalkar P.K."/>
            <person name="Pore S.D."/>
            <person name="Arora P."/>
            <person name="Kapse N.G."/>
            <person name="Pandit P.S."/>
        </authorList>
    </citation>
    <scope>NUCLEOTIDE SEQUENCE [LARGE SCALE GENOMIC DNA]</scope>
    <source>
        <strain evidence="1 2">Dia-1</strain>
    </source>
</reference>
<dbReference type="Pfam" id="PF13432">
    <property type="entry name" value="TPR_16"/>
    <property type="match status" value="1"/>
</dbReference>
<accession>A0A0F3IPU8</accession>
<gene>
    <name evidence="1" type="ORF">VZ95_15615</name>
</gene>
<comment type="caution">
    <text evidence="1">The sequence shown here is derived from an EMBL/GenBank/DDBJ whole genome shotgun (WGS) entry which is preliminary data.</text>
</comment>
<evidence type="ECO:0000313" key="1">
    <source>
        <dbReference type="EMBL" id="KJV08770.1"/>
    </source>
</evidence>
<evidence type="ECO:0000313" key="2">
    <source>
        <dbReference type="Proteomes" id="UP000033774"/>
    </source>
</evidence>
<dbReference type="Proteomes" id="UP000033774">
    <property type="component" value="Unassembled WGS sequence"/>
</dbReference>
<dbReference type="SUPFAM" id="SSF48452">
    <property type="entry name" value="TPR-like"/>
    <property type="match status" value="1"/>
</dbReference>
<keyword evidence="2" id="KW-1185">Reference proteome</keyword>
<dbReference type="RefSeq" id="WP_045776684.1">
    <property type="nucleotide sequence ID" value="NZ_LAJY01000452.1"/>
</dbReference>
<dbReference type="InterPro" id="IPR011990">
    <property type="entry name" value="TPR-like_helical_dom_sf"/>
</dbReference>